<sequence>MIQARTRLRGVTDATTCGGGFLASSLQTVASIFGFVAYWAIHGRTSCLLAQSEDSKAAVVGEMVGMDERRSPGNRQLALRLLSTSPSQLSEGSPLPLRRSRGRWRRRRTGMAWQRRLKLRMFSLGGERRVESNADGPSKPSIRQECAANQLFNKHEPHLHGRSKAKQPNLGRDAAAVVASFQKASRPGMELRLRDVTDATTCGGGFLASSLQTVASIFGFVAYWAIHGR</sequence>
<evidence type="ECO:0000256" key="1">
    <source>
        <dbReference type="SAM" id="Phobius"/>
    </source>
</evidence>
<proteinExistence type="predicted"/>
<keyword evidence="3" id="KW-1185">Reference proteome</keyword>
<keyword evidence="1" id="KW-1133">Transmembrane helix</keyword>
<keyword evidence="1" id="KW-0472">Membrane</keyword>
<dbReference type="AlphaFoldDB" id="K0SN64"/>
<accession>K0SN64</accession>
<evidence type="ECO:0000313" key="2">
    <source>
        <dbReference type="EMBL" id="EJK62391.1"/>
    </source>
</evidence>
<evidence type="ECO:0000313" key="3">
    <source>
        <dbReference type="Proteomes" id="UP000266841"/>
    </source>
</evidence>
<comment type="caution">
    <text evidence="2">The sequence shown here is derived from an EMBL/GenBank/DDBJ whole genome shotgun (WGS) entry which is preliminary data.</text>
</comment>
<protein>
    <submittedName>
        <fullName evidence="2">Uncharacterized protein</fullName>
    </submittedName>
</protein>
<feature type="non-terminal residue" evidence="2">
    <location>
        <position position="229"/>
    </location>
</feature>
<organism evidence="2 3">
    <name type="scientific">Thalassiosira oceanica</name>
    <name type="common">Marine diatom</name>
    <dbReference type="NCBI Taxonomy" id="159749"/>
    <lineage>
        <taxon>Eukaryota</taxon>
        <taxon>Sar</taxon>
        <taxon>Stramenopiles</taxon>
        <taxon>Ochrophyta</taxon>
        <taxon>Bacillariophyta</taxon>
        <taxon>Coscinodiscophyceae</taxon>
        <taxon>Thalassiosirophycidae</taxon>
        <taxon>Thalassiosirales</taxon>
        <taxon>Thalassiosiraceae</taxon>
        <taxon>Thalassiosira</taxon>
    </lineage>
</organism>
<dbReference type="EMBL" id="AGNL01018923">
    <property type="protein sequence ID" value="EJK62391.1"/>
    <property type="molecule type" value="Genomic_DNA"/>
</dbReference>
<reference evidence="2 3" key="1">
    <citation type="journal article" date="2012" name="Genome Biol.">
        <title>Genome and low-iron response of an oceanic diatom adapted to chronic iron limitation.</title>
        <authorList>
            <person name="Lommer M."/>
            <person name="Specht M."/>
            <person name="Roy A.S."/>
            <person name="Kraemer L."/>
            <person name="Andreson R."/>
            <person name="Gutowska M.A."/>
            <person name="Wolf J."/>
            <person name="Bergner S.V."/>
            <person name="Schilhabel M.B."/>
            <person name="Klostermeier U.C."/>
            <person name="Beiko R.G."/>
            <person name="Rosenstiel P."/>
            <person name="Hippler M."/>
            <person name="Laroche J."/>
        </authorList>
    </citation>
    <scope>NUCLEOTIDE SEQUENCE [LARGE SCALE GENOMIC DNA]</scope>
    <source>
        <strain evidence="2 3">CCMP1005</strain>
    </source>
</reference>
<name>K0SN64_THAOC</name>
<gene>
    <name evidence="2" type="ORF">THAOC_16999</name>
</gene>
<keyword evidence="1" id="KW-0812">Transmembrane</keyword>
<dbReference type="Proteomes" id="UP000266841">
    <property type="component" value="Unassembled WGS sequence"/>
</dbReference>
<feature type="transmembrane region" description="Helical" evidence="1">
    <location>
        <begin position="21"/>
        <end position="41"/>
    </location>
</feature>